<evidence type="ECO:0000313" key="12">
    <source>
        <dbReference type="RefSeq" id="XP_022235636.1"/>
    </source>
</evidence>
<dbReference type="SMART" id="SM00248">
    <property type="entry name" value="ANK"/>
    <property type="match status" value="4"/>
</dbReference>
<comment type="subcellular location">
    <subcellularLocation>
        <location evidence="1">Target cell membrane</location>
    </subcellularLocation>
</comment>
<feature type="compositionally biased region" description="Polar residues" evidence="10">
    <location>
        <begin position="43"/>
        <end position="58"/>
    </location>
</feature>
<name>A0ABM1RW81_LIMPO</name>
<evidence type="ECO:0000256" key="7">
    <source>
        <dbReference type="ARBA" id="ARBA00023298"/>
    </source>
</evidence>
<dbReference type="PRINTS" id="PR01415">
    <property type="entry name" value="ANKYRIN"/>
</dbReference>
<sequence>MKTKKNRIEGMSSSRTGDGCCESLLKNAINKDEQRLSARTWSTGCYGNNPGPSKSSNLPVVKPQSAPSGVSFKRLPSIKTAPPIRNQRKWTFPCYPRRVVKDTSIQTEIEIPEYQNGTQWYADGREPMLPNSESDDKSLNFSSHCQSAKHETLSSDGSLSKEVKENDDIEPTKKKQCTFTRKYDSSYIEFGFIEMNDKKKNRPRCIICGDDTKERSTNMFPDVSALYDQLTQEEFLSTLSIHEAAKNGDLHAVKLLLKTDRKRMETVDERAWTPIHLAAAHGHYDIVKYLGENGAHLAALDPSGYTAIHIAAMNGHADCVEVLLVMGCEVDNVTSEGFTPLHLAVLNANIECCQILLSWGANINREDGLGRTVHDMAEEYSLDEVAELLSNYEKKLENFQSILHKFSDK</sequence>
<dbReference type="Gene3D" id="1.25.40.20">
    <property type="entry name" value="Ankyrin repeat-containing domain"/>
    <property type="match status" value="1"/>
</dbReference>
<feature type="region of interest" description="Disordered" evidence="10">
    <location>
        <begin position="43"/>
        <end position="68"/>
    </location>
</feature>
<keyword evidence="5" id="KW-0528">Neurotoxin</keyword>
<dbReference type="InterPro" id="IPR050776">
    <property type="entry name" value="Ank_Repeat/CDKN_Inhibitor"/>
</dbReference>
<dbReference type="InterPro" id="IPR036770">
    <property type="entry name" value="Ankyrin_rpt-contain_sf"/>
</dbReference>
<evidence type="ECO:0000256" key="6">
    <source>
        <dbReference type="ARBA" id="ARBA00023043"/>
    </source>
</evidence>
<dbReference type="PROSITE" id="PS50297">
    <property type="entry name" value="ANK_REP_REGION"/>
    <property type="match status" value="3"/>
</dbReference>
<protein>
    <submittedName>
        <fullName evidence="12">Serine/threonine-protein phosphatase 6 regulatory ankyrin repeat subunit A-like</fullName>
    </submittedName>
</protein>
<keyword evidence="7" id="KW-1053">Target membrane</keyword>
<evidence type="ECO:0000256" key="5">
    <source>
        <dbReference type="ARBA" id="ARBA00023028"/>
    </source>
</evidence>
<organism evidence="11 12">
    <name type="scientific">Limulus polyphemus</name>
    <name type="common">Atlantic horseshoe crab</name>
    <dbReference type="NCBI Taxonomy" id="6850"/>
    <lineage>
        <taxon>Eukaryota</taxon>
        <taxon>Metazoa</taxon>
        <taxon>Ecdysozoa</taxon>
        <taxon>Arthropoda</taxon>
        <taxon>Chelicerata</taxon>
        <taxon>Merostomata</taxon>
        <taxon>Xiphosura</taxon>
        <taxon>Limulidae</taxon>
        <taxon>Limulus</taxon>
    </lineage>
</organism>
<evidence type="ECO:0000256" key="2">
    <source>
        <dbReference type="ARBA" id="ARBA00022483"/>
    </source>
</evidence>
<dbReference type="SUPFAM" id="SSF48403">
    <property type="entry name" value="Ankyrin repeat"/>
    <property type="match status" value="1"/>
</dbReference>
<feature type="coiled-coil region" evidence="9">
    <location>
        <begin position="382"/>
        <end position="409"/>
    </location>
</feature>
<keyword evidence="4" id="KW-0677">Repeat</keyword>
<gene>
    <name evidence="12" type="primary">LOC106475920</name>
</gene>
<dbReference type="InterPro" id="IPR002110">
    <property type="entry name" value="Ankyrin_rpt"/>
</dbReference>
<keyword evidence="3" id="KW-1052">Target cell membrane</keyword>
<dbReference type="PANTHER" id="PTHR24201:SF16">
    <property type="entry name" value="ANKYRIN-1-LIKE-RELATED"/>
    <property type="match status" value="1"/>
</dbReference>
<accession>A0ABM1RW81</accession>
<dbReference type="PANTHER" id="PTHR24201">
    <property type="entry name" value="ANK_REP_REGION DOMAIN-CONTAINING PROTEIN"/>
    <property type="match status" value="1"/>
</dbReference>
<evidence type="ECO:0000256" key="1">
    <source>
        <dbReference type="ARBA" id="ARBA00004175"/>
    </source>
</evidence>
<evidence type="ECO:0000256" key="10">
    <source>
        <dbReference type="SAM" id="MobiDB-lite"/>
    </source>
</evidence>
<evidence type="ECO:0000256" key="9">
    <source>
        <dbReference type="SAM" id="Coils"/>
    </source>
</evidence>
<dbReference type="PROSITE" id="PS50088">
    <property type="entry name" value="ANK_REPEAT"/>
    <property type="match status" value="3"/>
</dbReference>
<keyword evidence="5" id="KW-0800">Toxin</keyword>
<evidence type="ECO:0000256" key="3">
    <source>
        <dbReference type="ARBA" id="ARBA00022537"/>
    </source>
</evidence>
<dbReference type="Proteomes" id="UP000694941">
    <property type="component" value="Unplaced"/>
</dbReference>
<evidence type="ECO:0000256" key="8">
    <source>
        <dbReference type="PROSITE-ProRule" id="PRU00023"/>
    </source>
</evidence>
<keyword evidence="2" id="KW-0268">Exocytosis</keyword>
<keyword evidence="7" id="KW-0472">Membrane</keyword>
<proteinExistence type="predicted"/>
<dbReference type="GeneID" id="106475920"/>
<dbReference type="Pfam" id="PF12796">
    <property type="entry name" value="Ank_2"/>
    <property type="match status" value="2"/>
</dbReference>
<feature type="repeat" description="ANK" evidence="8">
    <location>
        <begin position="270"/>
        <end position="302"/>
    </location>
</feature>
<evidence type="ECO:0000256" key="4">
    <source>
        <dbReference type="ARBA" id="ARBA00022737"/>
    </source>
</evidence>
<feature type="repeat" description="ANK" evidence="8">
    <location>
        <begin position="336"/>
        <end position="368"/>
    </location>
</feature>
<dbReference type="RefSeq" id="XP_022235636.1">
    <property type="nucleotide sequence ID" value="XM_022379928.1"/>
</dbReference>
<keyword evidence="6 8" id="KW-0040">ANK repeat</keyword>
<feature type="repeat" description="ANK" evidence="8">
    <location>
        <begin position="303"/>
        <end position="335"/>
    </location>
</feature>
<keyword evidence="5" id="KW-0638">Presynaptic neurotoxin</keyword>
<feature type="non-terminal residue" evidence="12">
    <location>
        <position position="409"/>
    </location>
</feature>
<keyword evidence="9" id="KW-0175">Coiled coil</keyword>
<reference evidence="12" key="1">
    <citation type="submission" date="2025-08" db="UniProtKB">
        <authorList>
            <consortium name="RefSeq"/>
        </authorList>
    </citation>
    <scope>IDENTIFICATION</scope>
    <source>
        <tissue evidence="12">Muscle</tissue>
    </source>
</reference>
<keyword evidence="11" id="KW-1185">Reference proteome</keyword>
<evidence type="ECO:0000313" key="11">
    <source>
        <dbReference type="Proteomes" id="UP000694941"/>
    </source>
</evidence>